<feature type="transmembrane region" description="Helical" evidence="5">
    <location>
        <begin position="152"/>
        <end position="174"/>
    </location>
</feature>
<dbReference type="EMBL" id="BAABAT010000032">
    <property type="protein sequence ID" value="GAA4258626.1"/>
    <property type="molecule type" value="Genomic_DNA"/>
</dbReference>
<dbReference type="PRINTS" id="PR01036">
    <property type="entry name" value="TCRTETB"/>
</dbReference>
<dbReference type="CDD" id="cd17321">
    <property type="entry name" value="MFS_MMR_MDR_like"/>
    <property type="match status" value="1"/>
</dbReference>
<evidence type="ECO:0000256" key="4">
    <source>
        <dbReference type="ARBA" id="ARBA00023136"/>
    </source>
</evidence>
<feature type="transmembrane region" description="Helical" evidence="5">
    <location>
        <begin position="66"/>
        <end position="85"/>
    </location>
</feature>
<feature type="transmembrane region" description="Helical" evidence="5">
    <location>
        <begin position="345"/>
        <end position="369"/>
    </location>
</feature>
<feature type="transmembrane region" description="Helical" evidence="5">
    <location>
        <begin position="31"/>
        <end position="54"/>
    </location>
</feature>
<dbReference type="InterPro" id="IPR020846">
    <property type="entry name" value="MFS_dom"/>
</dbReference>
<accession>A0ABP8DLP4</accession>
<evidence type="ECO:0000313" key="8">
    <source>
        <dbReference type="Proteomes" id="UP001500620"/>
    </source>
</evidence>
<reference evidence="8" key="1">
    <citation type="journal article" date="2019" name="Int. J. Syst. Evol. Microbiol.">
        <title>The Global Catalogue of Microorganisms (GCM) 10K type strain sequencing project: providing services to taxonomists for standard genome sequencing and annotation.</title>
        <authorList>
            <consortium name="The Broad Institute Genomics Platform"/>
            <consortium name="The Broad Institute Genome Sequencing Center for Infectious Disease"/>
            <person name="Wu L."/>
            <person name="Ma J."/>
        </authorList>
    </citation>
    <scope>NUCLEOTIDE SEQUENCE [LARGE SCALE GENOMIC DNA]</scope>
    <source>
        <strain evidence="8">JCM 17441</strain>
    </source>
</reference>
<feature type="transmembrane region" description="Helical" evidence="5">
    <location>
        <begin position="91"/>
        <end position="111"/>
    </location>
</feature>
<keyword evidence="4 5" id="KW-0472">Membrane</keyword>
<dbReference type="Gene3D" id="1.20.1720.10">
    <property type="entry name" value="Multidrug resistance protein D"/>
    <property type="match status" value="1"/>
</dbReference>
<feature type="transmembrane region" description="Helical" evidence="5">
    <location>
        <begin position="217"/>
        <end position="234"/>
    </location>
</feature>
<keyword evidence="3 5" id="KW-1133">Transmembrane helix</keyword>
<feature type="transmembrane region" description="Helical" evidence="5">
    <location>
        <begin position="318"/>
        <end position="339"/>
    </location>
</feature>
<dbReference type="PROSITE" id="PS50850">
    <property type="entry name" value="MFS"/>
    <property type="match status" value="1"/>
</dbReference>
<dbReference type="Gene3D" id="1.20.1250.20">
    <property type="entry name" value="MFS general substrate transporter like domains"/>
    <property type="match status" value="1"/>
</dbReference>
<protein>
    <submittedName>
        <fullName evidence="7">MFS transporter</fullName>
    </submittedName>
</protein>
<dbReference type="PANTHER" id="PTHR42718">
    <property type="entry name" value="MAJOR FACILITATOR SUPERFAMILY MULTIDRUG TRANSPORTER MFSC"/>
    <property type="match status" value="1"/>
</dbReference>
<dbReference type="SUPFAM" id="SSF103473">
    <property type="entry name" value="MFS general substrate transporter"/>
    <property type="match status" value="1"/>
</dbReference>
<dbReference type="Proteomes" id="UP001500620">
    <property type="component" value="Unassembled WGS sequence"/>
</dbReference>
<feature type="transmembrane region" description="Helical" evidence="5">
    <location>
        <begin position="284"/>
        <end position="306"/>
    </location>
</feature>
<dbReference type="PANTHER" id="PTHR42718:SF49">
    <property type="entry name" value="EXPORT PROTEIN"/>
    <property type="match status" value="1"/>
</dbReference>
<gene>
    <name evidence="7" type="ORF">GCM10022255_080020</name>
</gene>
<evidence type="ECO:0000256" key="1">
    <source>
        <dbReference type="ARBA" id="ARBA00004651"/>
    </source>
</evidence>
<evidence type="ECO:0000256" key="5">
    <source>
        <dbReference type="SAM" id="Phobius"/>
    </source>
</evidence>
<feature type="domain" description="Major facilitator superfamily (MFS) profile" evidence="6">
    <location>
        <begin position="1"/>
        <end position="477"/>
    </location>
</feature>
<keyword evidence="2 5" id="KW-0812">Transmembrane</keyword>
<dbReference type="InterPro" id="IPR011701">
    <property type="entry name" value="MFS"/>
</dbReference>
<name>A0ABP8DLP4_9ACTN</name>
<dbReference type="InterPro" id="IPR036259">
    <property type="entry name" value="MFS_trans_sf"/>
</dbReference>
<organism evidence="7 8">
    <name type="scientific">Dactylosporangium darangshiense</name>
    <dbReference type="NCBI Taxonomy" id="579108"/>
    <lineage>
        <taxon>Bacteria</taxon>
        <taxon>Bacillati</taxon>
        <taxon>Actinomycetota</taxon>
        <taxon>Actinomycetes</taxon>
        <taxon>Micromonosporales</taxon>
        <taxon>Micromonosporaceae</taxon>
        <taxon>Dactylosporangium</taxon>
    </lineage>
</organism>
<dbReference type="Pfam" id="PF07690">
    <property type="entry name" value="MFS_1"/>
    <property type="match status" value="1"/>
</dbReference>
<evidence type="ECO:0000256" key="2">
    <source>
        <dbReference type="ARBA" id="ARBA00022692"/>
    </source>
</evidence>
<evidence type="ECO:0000313" key="7">
    <source>
        <dbReference type="EMBL" id="GAA4258626.1"/>
    </source>
</evidence>
<feature type="transmembrane region" description="Helical" evidence="5">
    <location>
        <begin position="123"/>
        <end position="146"/>
    </location>
</feature>
<feature type="transmembrane region" description="Helical" evidence="5">
    <location>
        <begin position="454"/>
        <end position="473"/>
    </location>
</feature>
<feature type="transmembrane region" description="Helical" evidence="5">
    <location>
        <begin position="186"/>
        <end position="205"/>
    </location>
</feature>
<proteinExistence type="predicted"/>
<sequence>MLAVSLSTFMLLVDLTIVSIAAPDLGRELHTSFAALQWTVDLYVLVLAALLMAAGSLSDRLGHRRVFIGGLVVFAAASLACGLAPDVGTLIAARGVQGLGAAAMYATNAALLGITYAGRDRSVAFGVWGAANGAAAAAGPILGGLLTEHVGWRSIFLVNLPVAVLAVILARTALPSAVTDRVRRTDVPGVVSFTVAATLVVYGLIRAGDAGWGDRVTVAALAGGVAAVAVFLLLERRRAEPMLDLSLFRRPAFAALMFGAAALTASAFANLVFVSLWAQSVLGLGAMAAGLVLAPMAVVAFVVAGAGGRLLHAVAPRYTIGLGLLLVAAGTALCTLVGPGSGWTALVPGLCVTGVGVGLSTPVLASAALAVVPPQRAGMANGASNTFRQLGYALALPVLATVVSGRARDVLAGGGVAAPEVAARRLTGGGFGGLLGEAPAGLLRAAYAAGLDRIFLASAALAALGGIAVLVLLRPARPADAGRRTAQRDTVDAVILDS</sequence>
<evidence type="ECO:0000256" key="3">
    <source>
        <dbReference type="ARBA" id="ARBA00022989"/>
    </source>
</evidence>
<feature type="transmembrane region" description="Helical" evidence="5">
    <location>
        <begin position="255"/>
        <end position="278"/>
    </location>
</feature>
<comment type="subcellular location">
    <subcellularLocation>
        <location evidence="1">Cell membrane</location>
        <topology evidence="1">Multi-pass membrane protein</topology>
    </subcellularLocation>
</comment>
<evidence type="ECO:0000259" key="6">
    <source>
        <dbReference type="PROSITE" id="PS50850"/>
    </source>
</evidence>
<keyword evidence="8" id="KW-1185">Reference proteome</keyword>
<comment type="caution">
    <text evidence="7">The sequence shown here is derived from an EMBL/GenBank/DDBJ whole genome shotgun (WGS) entry which is preliminary data.</text>
</comment>